<gene>
    <name evidence="3" type="ORF">ACFQS9_12845</name>
</gene>
<comment type="similarity">
    <text evidence="1">Belongs to the NAD(P)-dependent epimerase/dehydratase family.</text>
</comment>
<dbReference type="Gene3D" id="3.40.50.720">
    <property type="entry name" value="NAD(P)-binding Rossmann-like Domain"/>
    <property type="match status" value="1"/>
</dbReference>
<evidence type="ECO:0000313" key="4">
    <source>
        <dbReference type="Proteomes" id="UP001596484"/>
    </source>
</evidence>
<feature type="domain" description="NAD-dependent epimerase/dehydratase" evidence="2">
    <location>
        <begin position="13"/>
        <end position="229"/>
    </location>
</feature>
<evidence type="ECO:0000259" key="2">
    <source>
        <dbReference type="Pfam" id="PF01370"/>
    </source>
</evidence>
<protein>
    <submittedName>
        <fullName evidence="3">NAD-dependent epimerase/dehydratase family protein</fullName>
    </submittedName>
</protein>
<evidence type="ECO:0000256" key="1">
    <source>
        <dbReference type="ARBA" id="ARBA00007637"/>
    </source>
</evidence>
<organism evidence="3 4">
    <name type="scientific">Rhodococcus daqingensis</name>
    <dbReference type="NCBI Taxonomy" id="2479363"/>
    <lineage>
        <taxon>Bacteria</taxon>
        <taxon>Bacillati</taxon>
        <taxon>Actinomycetota</taxon>
        <taxon>Actinomycetes</taxon>
        <taxon>Mycobacteriales</taxon>
        <taxon>Nocardiaceae</taxon>
        <taxon>Rhodococcus</taxon>
    </lineage>
</organism>
<proteinExistence type="inferred from homology"/>
<dbReference type="RefSeq" id="WP_378405180.1">
    <property type="nucleotide sequence ID" value="NZ_JBHTCS010000014.1"/>
</dbReference>
<reference evidence="4" key="1">
    <citation type="journal article" date="2019" name="Int. J. Syst. Evol. Microbiol.">
        <title>The Global Catalogue of Microorganisms (GCM) 10K type strain sequencing project: providing services to taxonomists for standard genome sequencing and annotation.</title>
        <authorList>
            <consortium name="The Broad Institute Genomics Platform"/>
            <consortium name="The Broad Institute Genome Sequencing Center for Infectious Disease"/>
            <person name="Wu L."/>
            <person name="Ma J."/>
        </authorList>
    </citation>
    <scope>NUCLEOTIDE SEQUENCE [LARGE SCALE GENOMIC DNA]</scope>
    <source>
        <strain evidence="4">ICMP 19430</strain>
    </source>
</reference>
<accession>A0ABW2RZU5</accession>
<dbReference type="InterPro" id="IPR036291">
    <property type="entry name" value="NAD(P)-bd_dom_sf"/>
</dbReference>
<evidence type="ECO:0000313" key="3">
    <source>
        <dbReference type="EMBL" id="MFC7448778.1"/>
    </source>
</evidence>
<dbReference type="InterPro" id="IPR001509">
    <property type="entry name" value="Epimerase_deHydtase"/>
</dbReference>
<comment type="caution">
    <text evidence="3">The sequence shown here is derived from an EMBL/GenBank/DDBJ whole genome shotgun (WGS) entry which is preliminary data.</text>
</comment>
<dbReference type="PANTHER" id="PTHR43000">
    <property type="entry name" value="DTDP-D-GLUCOSE 4,6-DEHYDRATASE-RELATED"/>
    <property type="match status" value="1"/>
</dbReference>
<name>A0ABW2RZU5_9NOCA</name>
<dbReference type="SUPFAM" id="SSF51735">
    <property type="entry name" value="NAD(P)-binding Rossmann-fold domains"/>
    <property type="match status" value="1"/>
</dbReference>
<sequence>MPEAAKTLASRRVLVTGAAGFIGSRLCSRLLEAGTEVHGVSRRRHEADGVHWWKADLAEYPAADHVMAEVRPDVVFHLAGEVSGVRDVAMIRPTVRNTLLSTVNLLTSACWLGSPRMILAGSASEPGPDGVPASPYAAAKAASSMYARTFHACYGLPVTNLRLSMVYGPGQEDYDKLIPYVTRSLLRGDVPRLSSGVHEFDWVYVDDVLGAFISAAAAADLAGHTLDVGSGELVSVRSIVERIGRLTGRTAQPQFGAVPDRQREDSLLADVRRTREVLGWQAQTPLEDGLAKTVEWHRERHADVAPR</sequence>
<dbReference type="EMBL" id="JBHTCS010000014">
    <property type="protein sequence ID" value="MFC7448778.1"/>
    <property type="molecule type" value="Genomic_DNA"/>
</dbReference>
<dbReference type="Proteomes" id="UP001596484">
    <property type="component" value="Unassembled WGS sequence"/>
</dbReference>
<dbReference type="Pfam" id="PF01370">
    <property type="entry name" value="Epimerase"/>
    <property type="match status" value="1"/>
</dbReference>
<keyword evidence="4" id="KW-1185">Reference proteome</keyword>